<keyword evidence="1" id="KW-0732">Signal</keyword>
<gene>
    <name evidence="3" type="ORF">V5E97_37790</name>
</gene>
<reference evidence="3" key="1">
    <citation type="submission" date="2024-05" db="EMBL/GenBank/DDBJ databases">
        <title>Planctomycetes of the genus Singulisphaera possess chitinolytic capabilities.</title>
        <authorList>
            <person name="Ivanova A."/>
        </authorList>
    </citation>
    <scope>NUCLEOTIDE SEQUENCE</scope>
    <source>
        <strain evidence="3">Ch08T</strain>
    </source>
</reference>
<feature type="chain" id="PRO_5043997436" evidence="1">
    <location>
        <begin position="20"/>
        <end position="818"/>
    </location>
</feature>
<evidence type="ECO:0000259" key="2">
    <source>
        <dbReference type="SMART" id="SM00635"/>
    </source>
</evidence>
<dbReference type="InterPro" id="IPR022655">
    <property type="entry name" value="DUF1553"/>
</dbReference>
<name>A0AAU7CET1_9BACT</name>
<dbReference type="InterPro" id="IPR008964">
    <property type="entry name" value="Invasin/intimin_cell_adhesion"/>
</dbReference>
<dbReference type="EMBL" id="CP155447">
    <property type="protein sequence ID" value="XBH04012.1"/>
    <property type="molecule type" value="Genomic_DNA"/>
</dbReference>
<accession>A0AAU7CET1</accession>
<feature type="signal peptide" evidence="1">
    <location>
        <begin position="1"/>
        <end position="19"/>
    </location>
</feature>
<dbReference type="Gene3D" id="2.60.40.1080">
    <property type="match status" value="2"/>
</dbReference>
<dbReference type="RefSeq" id="WP_406696756.1">
    <property type="nucleotide sequence ID" value="NZ_CP155447.1"/>
</dbReference>
<proteinExistence type="predicted"/>
<dbReference type="InterPro" id="IPR011444">
    <property type="entry name" value="DUF1549"/>
</dbReference>
<dbReference type="Pfam" id="PF02368">
    <property type="entry name" value="Big_2"/>
    <property type="match status" value="1"/>
</dbReference>
<feature type="domain" description="BIG2" evidence="2">
    <location>
        <begin position="21"/>
        <end position="103"/>
    </location>
</feature>
<dbReference type="PANTHER" id="PTHR35889">
    <property type="entry name" value="CYCLOINULO-OLIGOSACCHARIDE FRUCTANOTRANSFERASE-RELATED"/>
    <property type="match status" value="1"/>
</dbReference>
<dbReference type="PANTHER" id="PTHR35889:SF3">
    <property type="entry name" value="F-BOX DOMAIN-CONTAINING PROTEIN"/>
    <property type="match status" value="1"/>
</dbReference>
<dbReference type="SUPFAM" id="SSF49373">
    <property type="entry name" value="Invasin/intimin cell-adhesion fragments"/>
    <property type="match status" value="2"/>
</dbReference>
<dbReference type="Pfam" id="PF07587">
    <property type="entry name" value="PSD1"/>
    <property type="match status" value="1"/>
</dbReference>
<dbReference type="Pfam" id="PF07583">
    <property type="entry name" value="PSCyt2"/>
    <property type="match status" value="1"/>
</dbReference>
<dbReference type="SMART" id="SM00635">
    <property type="entry name" value="BID_2"/>
    <property type="match status" value="2"/>
</dbReference>
<feature type="domain" description="BIG2" evidence="2">
    <location>
        <begin position="221"/>
        <end position="302"/>
    </location>
</feature>
<evidence type="ECO:0000313" key="3">
    <source>
        <dbReference type="EMBL" id="XBH04012.1"/>
    </source>
</evidence>
<evidence type="ECO:0000256" key="1">
    <source>
        <dbReference type="SAM" id="SignalP"/>
    </source>
</evidence>
<dbReference type="AlphaFoldDB" id="A0AAU7CET1"/>
<sequence length="818" mass="89599">MQSRRLWTALLVLSGSVSAAIGAEIQLLPGVARLDGPKARQRFLVEARDGQAFVGDRTGEARFQVGDPNVASVSADGTVTPVGNGMTEIVATVDGQVARANVSVENLERPTRWSFQNHVLSVLTKAGCNSGACHGAAAGKNGFRLTLRGYGPEIDFDVLTRQAMGRRIVKTAPAESLLLLKPTGAVEHGGGVKFATDSLEYQVISEWIAAGTPKPSPNDPTIVSLSVVPESVVLKPAQTQQVLVQALFSDGQVEDVTRWAKFASTDDTVAKVDEQGRVKVEGHGEAAITVWYASRVQRTTVTSPFAAKLDPLVFTAAPRRNPIDEKNLAKLKTLNIPPSPDAGDAAFLRRATLDATGTLPPAEQVEAFLADTDPKKRDRLIDRLLASPEFVDYWAYKWSDLLLVSSNTLPSPAMWSFYRFVRKSVADNVPWDQFARSIVTAKGSSLNNGAANYFALHRDPIDLTENSSMAFLGMSLTCARCHNHPMEKWTQDQYYGVASLFSRVQLKDGGAVGDVVVMASPEGETRHPRSGVAMPPRPLDGRPLPLDWRGDRREAFADWLAQADNPYFARAIVNRVWRSFFGRGLIDPEDDLRATNPASDELLMDWLVADFLAHKYDVKHLIRIIMSSAAYARSSVPVPGHVADPKYLSHYPVKRLPAEVILDAIARVAEVPTPFPGYPAGWRSLQLPDTKIQSTFLSSFGRPERLNTCSCERSSEPSMSQALHLANGTTINEKLRTETSAISKALAAQASDDEIITSLFRAALTRQPTERERRRITTILQEAVAGLSDHKEIATARRQAIEDLYWATLTGNEFLFNH</sequence>
<dbReference type="InterPro" id="IPR003343">
    <property type="entry name" value="Big_2"/>
</dbReference>
<protein>
    <submittedName>
        <fullName evidence="3">DUF1553 domain-containing protein</fullName>
    </submittedName>
</protein>
<organism evidence="3">
    <name type="scientific">Singulisphaera sp. Ch08</name>
    <dbReference type="NCBI Taxonomy" id="3120278"/>
    <lineage>
        <taxon>Bacteria</taxon>
        <taxon>Pseudomonadati</taxon>
        <taxon>Planctomycetota</taxon>
        <taxon>Planctomycetia</taxon>
        <taxon>Isosphaerales</taxon>
        <taxon>Isosphaeraceae</taxon>
        <taxon>Singulisphaera</taxon>
    </lineage>
</organism>